<sequence>MTSSILVTGGTGTLGRFVTPLLRAAGHDVRVLSRHSRAPEEGVEYVAADLLRTEEAAAGKAIESALDGADTVVHLAGGPKGDDEATRNLVRAASRAGVRHFVYISVIGADRMPIGYFRAKSGAERVVAESALPWTTLRAAQFHDLILTVTRPMAKLPVILAPGGLRLQPVDARDVAARLVELAMGEPAGRVADLAGPKLYRLDELTRGYLQARGDGRPTRRPTVPVRIPGKVGRAYRAEDNLTLDGADVGARTWEDFLAERVAERVAGARG</sequence>
<accession>A0ABZ2A6D2</accession>
<reference evidence="2" key="1">
    <citation type="submission" date="2022-10" db="EMBL/GenBank/DDBJ databases">
        <title>The complete genomes of actinobacterial strains from the NBC collection.</title>
        <authorList>
            <person name="Joergensen T.S."/>
            <person name="Alvarez Arevalo M."/>
            <person name="Sterndorff E.B."/>
            <person name="Faurdal D."/>
            <person name="Vuksanovic O."/>
            <person name="Mourched A.-S."/>
            <person name="Charusanti P."/>
            <person name="Shaw S."/>
            <person name="Blin K."/>
            <person name="Weber T."/>
        </authorList>
    </citation>
    <scope>NUCLEOTIDE SEQUENCE</scope>
    <source>
        <strain evidence="2">NBC_01432</strain>
    </source>
</reference>
<dbReference type="InterPro" id="IPR051207">
    <property type="entry name" value="ComplexI_NDUFA9_subunit"/>
</dbReference>
<dbReference type="RefSeq" id="WP_329077891.1">
    <property type="nucleotide sequence ID" value="NZ_CP108849.2"/>
</dbReference>
<dbReference type="InterPro" id="IPR016040">
    <property type="entry name" value="NAD(P)-bd_dom"/>
</dbReference>
<dbReference type="Proteomes" id="UP001432209">
    <property type="component" value="Chromosome"/>
</dbReference>
<gene>
    <name evidence="2" type="ORF">OG442_23460</name>
</gene>
<dbReference type="PANTHER" id="PTHR12126:SF11">
    <property type="entry name" value="NADH DEHYDROGENASE [UBIQUINONE] 1 ALPHA SUBCOMPLEX SUBUNIT 9, MITOCHONDRIAL"/>
    <property type="match status" value="1"/>
</dbReference>
<dbReference type="SUPFAM" id="SSF51735">
    <property type="entry name" value="NAD(P)-binding Rossmann-fold domains"/>
    <property type="match status" value="1"/>
</dbReference>
<dbReference type="PANTHER" id="PTHR12126">
    <property type="entry name" value="NADH-UBIQUINONE OXIDOREDUCTASE 39 KDA SUBUNIT-RELATED"/>
    <property type="match status" value="1"/>
</dbReference>
<protein>
    <submittedName>
        <fullName evidence="2">NAD(P)H-binding protein</fullName>
    </submittedName>
</protein>
<feature type="domain" description="NAD(P)-binding" evidence="1">
    <location>
        <begin position="9"/>
        <end position="144"/>
    </location>
</feature>
<dbReference type="EMBL" id="CP109495">
    <property type="protein sequence ID" value="WUX54270.1"/>
    <property type="molecule type" value="Genomic_DNA"/>
</dbReference>
<organism evidence="2 3">
    <name type="scientific">Streptomyces niveus</name>
    <name type="common">Streptomyces spheroides</name>
    <dbReference type="NCBI Taxonomy" id="193462"/>
    <lineage>
        <taxon>Bacteria</taxon>
        <taxon>Bacillati</taxon>
        <taxon>Actinomycetota</taxon>
        <taxon>Actinomycetes</taxon>
        <taxon>Kitasatosporales</taxon>
        <taxon>Streptomycetaceae</taxon>
        <taxon>Streptomyces</taxon>
    </lineage>
</organism>
<proteinExistence type="predicted"/>
<dbReference type="InterPro" id="IPR036291">
    <property type="entry name" value="NAD(P)-bd_dom_sf"/>
</dbReference>
<dbReference type="Gene3D" id="3.40.50.720">
    <property type="entry name" value="NAD(P)-binding Rossmann-like Domain"/>
    <property type="match status" value="1"/>
</dbReference>
<name>A0ABZ2A6D2_STRNV</name>
<evidence type="ECO:0000313" key="2">
    <source>
        <dbReference type="EMBL" id="WUX54270.1"/>
    </source>
</evidence>
<evidence type="ECO:0000259" key="1">
    <source>
        <dbReference type="Pfam" id="PF13460"/>
    </source>
</evidence>
<dbReference type="Pfam" id="PF13460">
    <property type="entry name" value="NAD_binding_10"/>
    <property type="match status" value="1"/>
</dbReference>
<keyword evidence="3" id="KW-1185">Reference proteome</keyword>
<evidence type="ECO:0000313" key="3">
    <source>
        <dbReference type="Proteomes" id="UP001432209"/>
    </source>
</evidence>